<protein>
    <recommendedName>
        <fullName evidence="2">DUF7979 domain-containing protein</fullName>
    </recommendedName>
</protein>
<dbReference type="Pfam" id="PF25934">
    <property type="entry name" value="DUF7979"/>
    <property type="match status" value="1"/>
</dbReference>
<dbReference type="AlphaFoldDB" id="M0H8Q8"/>
<organism evidence="3 4">
    <name type="scientific">Haloferax elongans ATCC BAA-1513</name>
    <dbReference type="NCBI Taxonomy" id="1230453"/>
    <lineage>
        <taxon>Archaea</taxon>
        <taxon>Methanobacteriati</taxon>
        <taxon>Methanobacteriota</taxon>
        <taxon>Stenosarchaea group</taxon>
        <taxon>Halobacteria</taxon>
        <taxon>Halobacteriales</taxon>
        <taxon>Haloferacaceae</taxon>
        <taxon>Haloferax</taxon>
    </lineage>
</organism>
<dbReference type="RefSeq" id="WP_008326880.1">
    <property type="nucleotide sequence ID" value="NZ_AOLK01000024.1"/>
</dbReference>
<evidence type="ECO:0000259" key="2">
    <source>
        <dbReference type="Pfam" id="PF25934"/>
    </source>
</evidence>
<evidence type="ECO:0000313" key="3">
    <source>
        <dbReference type="EMBL" id="ELZ80926.1"/>
    </source>
</evidence>
<dbReference type="STRING" id="1230453.C453_18355"/>
<keyword evidence="4" id="KW-1185">Reference proteome</keyword>
<sequence length="128" mass="13589">MPLLRSILLVVVVALAGCVGAPVADDADTAASPTLSTTTQSPTTSTATQSPTYMNCNSSLHIEPTTAVPENATVVAFEDLPQNRQSEFEQAREGYVTLPGESDAADFWFGTRYVRQDDETFSAIVAAC</sequence>
<dbReference type="InterPro" id="IPR058285">
    <property type="entry name" value="DUF7979"/>
</dbReference>
<evidence type="ECO:0000313" key="4">
    <source>
        <dbReference type="Proteomes" id="UP000011612"/>
    </source>
</evidence>
<accession>M0H8Q8</accession>
<proteinExistence type="predicted"/>
<name>M0H8Q8_HALEO</name>
<feature type="region of interest" description="Disordered" evidence="1">
    <location>
        <begin position="26"/>
        <end position="52"/>
    </location>
</feature>
<reference evidence="3 4" key="1">
    <citation type="journal article" date="2014" name="PLoS Genet.">
        <title>Phylogenetically driven sequencing of extremely halophilic archaea reveals strategies for static and dynamic osmo-response.</title>
        <authorList>
            <person name="Becker E.A."/>
            <person name="Seitzer P.M."/>
            <person name="Tritt A."/>
            <person name="Larsen D."/>
            <person name="Krusor M."/>
            <person name="Yao A.I."/>
            <person name="Wu D."/>
            <person name="Madern D."/>
            <person name="Eisen J.A."/>
            <person name="Darling A.E."/>
            <person name="Facciotti M.T."/>
        </authorList>
    </citation>
    <scope>NUCLEOTIDE SEQUENCE [LARGE SCALE GENOMIC DNA]</scope>
    <source>
        <strain evidence="3 4">ATCC BAA-1513</strain>
    </source>
</reference>
<dbReference type="PATRIC" id="fig|1230453.4.peg.3652"/>
<dbReference type="EMBL" id="AOLK01000024">
    <property type="protein sequence ID" value="ELZ80926.1"/>
    <property type="molecule type" value="Genomic_DNA"/>
</dbReference>
<dbReference type="PROSITE" id="PS51257">
    <property type="entry name" value="PROKAR_LIPOPROTEIN"/>
    <property type="match status" value="1"/>
</dbReference>
<gene>
    <name evidence="3" type="ORF">C453_18355</name>
</gene>
<feature type="domain" description="DUF7979" evidence="2">
    <location>
        <begin position="59"/>
        <end position="120"/>
    </location>
</feature>
<comment type="caution">
    <text evidence="3">The sequence shown here is derived from an EMBL/GenBank/DDBJ whole genome shotgun (WGS) entry which is preliminary data.</text>
</comment>
<evidence type="ECO:0000256" key="1">
    <source>
        <dbReference type="SAM" id="MobiDB-lite"/>
    </source>
</evidence>
<dbReference type="Proteomes" id="UP000011612">
    <property type="component" value="Unassembled WGS sequence"/>
</dbReference>